<accession>A0A1F5ELQ7</accession>
<feature type="region of interest" description="Involved in Mg(2+) ion dislocation from EF-Tu" evidence="5">
    <location>
        <begin position="81"/>
        <end position="84"/>
    </location>
</feature>
<evidence type="ECO:0000259" key="6">
    <source>
        <dbReference type="Pfam" id="PF00889"/>
    </source>
</evidence>
<dbReference type="GO" id="GO:0003746">
    <property type="term" value="F:translation elongation factor activity"/>
    <property type="evidence" value="ECO:0007669"/>
    <property type="project" value="UniProtKB-UniRule"/>
</dbReference>
<keyword evidence="4 5" id="KW-0648">Protein biosynthesis</keyword>
<comment type="similarity">
    <text evidence="1 5">Belongs to the EF-Ts family.</text>
</comment>
<protein>
    <recommendedName>
        <fullName evidence="2 5">Elongation factor Ts</fullName>
        <shortName evidence="5">EF-Ts</shortName>
    </recommendedName>
</protein>
<dbReference type="PANTHER" id="PTHR11741">
    <property type="entry name" value="ELONGATION FACTOR TS"/>
    <property type="match status" value="1"/>
</dbReference>
<organism evidence="7 8">
    <name type="scientific">Candidatus Campbellbacteria bacterium RIFCSPHIGHO2_12_FULL_35_10</name>
    <dbReference type="NCBI Taxonomy" id="1797578"/>
    <lineage>
        <taxon>Bacteria</taxon>
        <taxon>Candidatus Campbelliibacteriota</taxon>
    </lineage>
</organism>
<dbReference type="InterPro" id="IPR014039">
    <property type="entry name" value="Transl_elong_EFTs/EF1B_dimer"/>
</dbReference>
<keyword evidence="5" id="KW-0963">Cytoplasm</keyword>
<dbReference type="Gene3D" id="3.30.479.20">
    <property type="entry name" value="Elongation factor Ts, dimerisation domain"/>
    <property type="match status" value="1"/>
</dbReference>
<dbReference type="Proteomes" id="UP000185891">
    <property type="component" value="Unassembled WGS sequence"/>
</dbReference>
<comment type="subcellular location">
    <subcellularLocation>
        <location evidence="5">Cytoplasm</location>
    </subcellularLocation>
</comment>
<dbReference type="HAMAP" id="MF_00050">
    <property type="entry name" value="EF_Ts"/>
    <property type="match status" value="1"/>
</dbReference>
<dbReference type="FunFam" id="1.10.8.10:FF:000001">
    <property type="entry name" value="Elongation factor Ts"/>
    <property type="match status" value="1"/>
</dbReference>
<comment type="caution">
    <text evidence="7">The sequence shown here is derived from an EMBL/GenBank/DDBJ whole genome shotgun (WGS) entry which is preliminary data.</text>
</comment>
<evidence type="ECO:0000256" key="4">
    <source>
        <dbReference type="ARBA" id="ARBA00022917"/>
    </source>
</evidence>
<dbReference type="InterPro" id="IPR001816">
    <property type="entry name" value="Transl_elong_EFTs/EF1B"/>
</dbReference>
<dbReference type="InterPro" id="IPR036402">
    <property type="entry name" value="EF-Ts_dimer_sf"/>
</dbReference>
<evidence type="ECO:0000256" key="5">
    <source>
        <dbReference type="HAMAP-Rule" id="MF_00050"/>
    </source>
</evidence>
<feature type="domain" description="Translation elongation factor EFTs/EF1B dimerisation" evidence="6">
    <location>
        <begin position="51"/>
        <end position="193"/>
    </location>
</feature>
<dbReference type="SUPFAM" id="SSF46934">
    <property type="entry name" value="UBA-like"/>
    <property type="match status" value="1"/>
</dbReference>
<name>A0A1F5ELQ7_9BACT</name>
<dbReference type="CDD" id="cd14275">
    <property type="entry name" value="UBA_EF-Ts"/>
    <property type="match status" value="1"/>
</dbReference>
<dbReference type="Gene3D" id="1.10.286.20">
    <property type="match status" value="1"/>
</dbReference>
<evidence type="ECO:0000313" key="7">
    <source>
        <dbReference type="EMBL" id="OGD68156.1"/>
    </source>
</evidence>
<dbReference type="Pfam" id="PF00889">
    <property type="entry name" value="EF_TS"/>
    <property type="match status" value="1"/>
</dbReference>
<dbReference type="Gene3D" id="1.10.8.10">
    <property type="entry name" value="DNA helicase RuvA subunit, C-terminal domain"/>
    <property type="match status" value="1"/>
</dbReference>
<dbReference type="AlphaFoldDB" id="A0A1F5ELQ7"/>
<comment type="function">
    <text evidence="5">Associates with the EF-Tu.GDP complex and induces the exchange of GDP to GTP. It remains bound to the aminoacyl-tRNA.EF-Tu.GTP complex up to the GTP hydrolysis stage on the ribosome.</text>
</comment>
<evidence type="ECO:0000256" key="1">
    <source>
        <dbReference type="ARBA" id="ARBA00005532"/>
    </source>
</evidence>
<gene>
    <name evidence="5" type="primary">tsf</name>
    <name evidence="7" type="ORF">A3E89_02495</name>
</gene>
<dbReference type="PANTHER" id="PTHR11741:SF0">
    <property type="entry name" value="ELONGATION FACTOR TS, MITOCHONDRIAL"/>
    <property type="match status" value="1"/>
</dbReference>
<dbReference type="EMBL" id="MFAA01000041">
    <property type="protein sequence ID" value="OGD68156.1"/>
    <property type="molecule type" value="Genomic_DNA"/>
</dbReference>
<dbReference type="SUPFAM" id="SSF54713">
    <property type="entry name" value="Elongation factor Ts (EF-Ts), dimerisation domain"/>
    <property type="match status" value="1"/>
</dbReference>
<sequence>MMVTIDQIKELREKTGISIGQCKKALEEAGGDMEKAVVILSKKGGDFAAKKSERTLKSGAIASYIHNSGKVGAMVELLCETDFVAKNEEFTKLAYDIAMQIAATNPTFTRKEDITDADRQKAIAVFEEEVKDKPAEMREKILEGKITSYFKDKVLVEQDFIKNPEVTITKLIEGAIHKFGERMEVGKFVRFEV</sequence>
<evidence type="ECO:0000256" key="3">
    <source>
        <dbReference type="ARBA" id="ARBA00022768"/>
    </source>
</evidence>
<dbReference type="InterPro" id="IPR009060">
    <property type="entry name" value="UBA-like_sf"/>
</dbReference>
<evidence type="ECO:0000256" key="2">
    <source>
        <dbReference type="ARBA" id="ARBA00016956"/>
    </source>
</evidence>
<evidence type="ECO:0000313" key="8">
    <source>
        <dbReference type="Proteomes" id="UP000185891"/>
    </source>
</evidence>
<reference evidence="7 8" key="1">
    <citation type="journal article" date="2016" name="Nat. Commun.">
        <title>Thousands of microbial genomes shed light on interconnected biogeochemical processes in an aquifer system.</title>
        <authorList>
            <person name="Anantharaman K."/>
            <person name="Brown C.T."/>
            <person name="Hug L.A."/>
            <person name="Sharon I."/>
            <person name="Castelle C.J."/>
            <person name="Probst A.J."/>
            <person name="Thomas B.C."/>
            <person name="Singh A."/>
            <person name="Wilkins M.J."/>
            <person name="Karaoz U."/>
            <person name="Brodie E.L."/>
            <person name="Williams K.H."/>
            <person name="Hubbard S.S."/>
            <person name="Banfield J.F."/>
        </authorList>
    </citation>
    <scope>NUCLEOTIDE SEQUENCE [LARGE SCALE GENOMIC DNA]</scope>
</reference>
<keyword evidence="3 5" id="KW-0251">Elongation factor</keyword>
<dbReference type="GO" id="GO:0005737">
    <property type="term" value="C:cytoplasm"/>
    <property type="evidence" value="ECO:0007669"/>
    <property type="project" value="UniProtKB-SubCell"/>
</dbReference>
<proteinExistence type="inferred from homology"/>